<dbReference type="InterPro" id="IPR000159">
    <property type="entry name" value="RA_dom"/>
</dbReference>
<dbReference type="Gene3D" id="1.20.80.60">
    <property type="match status" value="1"/>
</dbReference>
<comment type="caution">
    <text evidence="9">The sequence shown here is derived from an EMBL/GenBank/DDBJ whole genome shotgun (WGS) entry which is preliminary data.</text>
</comment>
<keyword evidence="10" id="KW-1185">Reference proteome</keyword>
<evidence type="ECO:0008006" key="11">
    <source>
        <dbReference type="Google" id="ProtNLM"/>
    </source>
</evidence>
<dbReference type="InterPro" id="IPR001683">
    <property type="entry name" value="PX_dom"/>
</dbReference>
<dbReference type="FunFam" id="3.30.1520.10:FF:000003">
    <property type="entry name" value="sorting nexin-27 isoform X2"/>
    <property type="match status" value="1"/>
</dbReference>
<dbReference type="PANTHER" id="PTHR12431:SF19">
    <property type="entry name" value="SORTING NEXIN-27"/>
    <property type="match status" value="1"/>
</dbReference>
<keyword evidence="3" id="KW-0967">Endosome</keyword>
<dbReference type="Pfam" id="PF00788">
    <property type="entry name" value="RA"/>
    <property type="match status" value="1"/>
</dbReference>
<evidence type="ECO:0000256" key="4">
    <source>
        <dbReference type="ARBA" id="ARBA00023121"/>
    </source>
</evidence>
<dbReference type="InterPro" id="IPR036034">
    <property type="entry name" value="PDZ_sf"/>
</dbReference>
<dbReference type="InterPro" id="IPR001478">
    <property type="entry name" value="PDZ"/>
</dbReference>
<comment type="subcellular location">
    <subcellularLocation>
        <location evidence="2">Early endosome</location>
    </subcellularLocation>
    <subcellularLocation>
        <location evidence="1">Endomembrane system</location>
        <topology evidence="1">Peripheral membrane protein</topology>
    </subcellularLocation>
</comment>
<evidence type="ECO:0000259" key="7">
    <source>
        <dbReference type="PROSITE" id="PS50195"/>
    </source>
</evidence>
<protein>
    <recommendedName>
        <fullName evidence="11">Sorting nexin-27</fullName>
    </recommendedName>
</protein>
<dbReference type="AlphaFoldDB" id="A0AAV7HT80"/>
<dbReference type="PROSITE" id="PS50106">
    <property type="entry name" value="PDZ"/>
    <property type="match status" value="1"/>
</dbReference>
<dbReference type="GO" id="GO:0007165">
    <property type="term" value="P:signal transduction"/>
    <property type="evidence" value="ECO:0007669"/>
    <property type="project" value="InterPro"/>
</dbReference>
<feature type="domain" description="Ras-associating" evidence="8">
    <location>
        <begin position="304"/>
        <end position="392"/>
    </location>
</feature>
<feature type="domain" description="PX" evidence="7">
    <location>
        <begin position="177"/>
        <end position="298"/>
    </location>
</feature>
<name>A0AAV7HT80_COTGL</name>
<keyword evidence="4" id="KW-0446">Lipid-binding</keyword>
<dbReference type="CDD" id="cd23070">
    <property type="entry name" value="PDZ_SNX27-like"/>
    <property type="match status" value="1"/>
</dbReference>
<dbReference type="CDD" id="cd13338">
    <property type="entry name" value="FERM-like_C_SNX27"/>
    <property type="match status" value="1"/>
</dbReference>
<dbReference type="SMART" id="SM00228">
    <property type="entry name" value="PDZ"/>
    <property type="match status" value="1"/>
</dbReference>
<dbReference type="Pfam" id="PF00787">
    <property type="entry name" value="PX"/>
    <property type="match status" value="1"/>
</dbReference>
<dbReference type="Pfam" id="PF00595">
    <property type="entry name" value="PDZ"/>
    <property type="match status" value="1"/>
</dbReference>
<evidence type="ECO:0000256" key="5">
    <source>
        <dbReference type="ARBA" id="ARBA00023136"/>
    </source>
</evidence>
<dbReference type="Gene3D" id="3.30.1520.10">
    <property type="entry name" value="Phox-like domain"/>
    <property type="match status" value="1"/>
</dbReference>
<proteinExistence type="predicted"/>
<dbReference type="PANTHER" id="PTHR12431">
    <property type="entry name" value="SORTING NEXIN 17 AND 27"/>
    <property type="match status" value="1"/>
</dbReference>
<accession>A0AAV7HT80</accession>
<dbReference type="GO" id="GO:0032456">
    <property type="term" value="P:endocytic recycling"/>
    <property type="evidence" value="ECO:0007669"/>
    <property type="project" value="TreeGrafter"/>
</dbReference>
<sequence length="556" mass="62790">MADCGSEIDNTSCNDCGINNSGGITTTMINGRVPCQHKLNNNSGVGLGGVGRGGGEGGEGVIGGDPIGQGPRCVTIYKTETGFGFNVRGQVSEGGQLRSINGELYAPLQHVSAVLPHGAAEKAGVRKGDRILEVNNINVEGATHKQVVDLIKSGGDVLTLTVISVTPQEAERLEPCEDLSYASIDYSEKRSLPISIPDYHVRERKHERYVVFNIYMAGRLLCSRRYREFAALHMALKKEFIGFNFPKLPGKWPFQLSEQQLDARRRALELYLEKTCAVRVINESDAMQEFLYGRLEDDGDQGLSAVDLKIVLPDREFLTVTVPKAAIAKDVYEVICNKIGLDNDTAKYFYLFEEVEYNFERKLQPHEHPHALYVANYSTANRTCLSIRRWLFNLTRTSLSDQALTWIFWQTIDEVNRGHIFAGERLYQLKTLQDASRKHEYLKLAQELNGYGDIVFPHCPCDSRKEGHVVAAVGANSFKLHAAKEDGTLESQVVEFLWKNITRWEIDEEGMAFCFQYTRSDNRPPRWLKVFTPYYIYLQDCFDRIAEEAKWFKGKK</sequence>
<dbReference type="Gene3D" id="2.30.42.10">
    <property type="match status" value="1"/>
</dbReference>
<dbReference type="Proteomes" id="UP000826195">
    <property type="component" value="Unassembled WGS sequence"/>
</dbReference>
<dbReference type="InterPro" id="IPR037827">
    <property type="entry name" value="SNX27_FERM-like_dom"/>
</dbReference>
<dbReference type="Gene3D" id="3.10.20.90">
    <property type="entry name" value="Phosphatidylinositol 3-kinase Catalytic Subunit, Chain A, domain 1"/>
    <property type="match status" value="1"/>
</dbReference>
<keyword evidence="5" id="KW-0472">Membrane</keyword>
<dbReference type="GO" id="GO:0006886">
    <property type="term" value="P:intracellular protein transport"/>
    <property type="evidence" value="ECO:0007669"/>
    <property type="project" value="TreeGrafter"/>
</dbReference>
<dbReference type="SUPFAM" id="SSF50156">
    <property type="entry name" value="PDZ domain-like"/>
    <property type="match status" value="1"/>
</dbReference>
<dbReference type="FunFam" id="2.30.42.10:FF:000061">
    <property type="entry name" value="sorting nexin-27 isoform X2"/>
    <property type="match status" value="1"/>
</dbReference>
<dbReference type="InterPro" id="IPR029071">
    <property type="entry name" value="Ubiquitin-like_domsf"/>
</dbReference>
<evidence type="ECO:0000259" key="6">
    <source>
        <dbReference type="PROSITE" id="PS50106"/>
    </source>
</evidence>
<evidence type="ECO:0000259" key="8">
    <source>
        <dbReference type="PROSITE" id="PS50200"/>
    </source>
</evidence>
<dbReference type="PROSITE" id="PS50200">
    <property type="entry name" value="RA"/>
    <property type="match status" value="1"/>
</dbReference>
<dbReference type="FunFam" id="3.10.20.90:FF:000210">
    <property type="entry name" value="Putative Sorting nexin-27"/>
    <property type="match status" value="1"/>
</dbReference>
<dbReference type="SUPFAM" id="SSF54236">
    <property type="entry name" value="Ubiquitin-like"/>
    <property type="match status" value="1"/>
</dbReference>
<evidence type="ECO:0000256" key="3">
    <source>
        <dbReference type="ARBA" id="ARBA00022753"/>
    </source>
</evidence>
<dbReference type="PROSITE" id="PS50195">
    <property type="entry name" value="PX"/>
    <property type="match status" value="1"/>
</dbReference>
<organism evidence="9 10">
    <name type="scientific">Cotesia glomerata</name>
    <name type="common">Lepidopteran parasitic wasp</name>
    <name type="synonym">Apanteles glomeratus</name>
    <dbReference type="NCBI Taxonomy" id="32391"/>
    <lineage>
        <taxon>Eukaryota</taxon>
        <taxon>Metazoa</taxon>
        <taxon>Ecdysozoa</taxon>
        <taxon>Arthropoda</taxon>
        <taxon>Hexapoda</taxon>
        <taxon>Insecta</taxon>
        <taxon>Pterygota</taxon>
        <taxon>Neoptera</taxon>
        <taxon>Endopterygota</taxon>
        <taxon>Hymenoptera</taxon>
        <taxon>Apocrita</taxon>
        <taxon>Ichneumonoidea</taxon>
        <taxon>Braconidae</taxon>
        <taxon>Microgastrinae</taxon>
        <taxon>Cotesia</taxon>
    </lineage>
</organism>
<dbReference type="GO" id="GO:0005769">
    <property type="term" value="C:early endosome"/>
    <property type="evidence" value="ECO:0007669"/>
    <property type="project" value="UniProtKB-SubCell"/>
</dbReference>
<dbReference type="GO" id="GO:0032266">
    <property type="term" value="F:phosphatidylinositol-3-phosphate binding"/>
    <property type="evidence" value="ECO:0007669"/>
    <property type="project" value="InterPro"/>
</dbReference>
<dbReference type="SMART" id="SM00312">
    <property type="entry name" value="PX"/>
    <property type="match status" value="1"/>
</dbReference>
<evidence type="ECO:0000313" key="10">
    <source>
        <dbReference type="Proteomes" id="UP000826195"/>
    </source>
</evidence>
<dbReference type="SUPFAM" id="SSF64268">
    <property type="entry name" value="PX domain"/>
    <property type="match status" value="1"/>
</dbReference>
<dbReference type="EMBL" id="JAHXZJ010002982">
    <property type="protein sequence ID" value="KAH0534294.1"/>
    <property type="molecule type" value="Genomic_DNA"/>
</dbReference>
<reference evidence="9 10" key="1">
    <citation type="journal article" date="2021" name="J. Hered.">
        <title>A chromosome-level genome assembly of the parasitoid wasp, Cotesia glomerata (Hymenoptera: Braconidae).</title>
        <authorList>
            <person name="Pinto B.J."/>
            <person name="Weis J.J."/>
            <person name="Gamble T."/>
            <person name="Ode P.J."/>
            <person name="Paul R."/>
            <person name="Zaspel J.M."/>
        </authorList>
    </citation>
    <scope>NUCLEOTIDE SEQUENCE [LARGE SCALE GENOMIC DNA]</scope>
    <source>
        <strain evidence="9">CgM1</strain>
    </source>
</reference>
<dbReference type="InterPro" id="IPR037833">
    <property type="entry name" value="SNX27_PX"/>
</dbReference>
<evidence type="ECO:0000313" key="9">
    <source>
        <dbReference type="EMBL" id="KAH0534294.1"/>
    </source>
</evidence>
<dbReference type="CDD" id="cd06886">
    <property type="entry name" value="PX_SNX27"/>
    <property type="match status" value="1"/>
</dbReference>
<evidence type="ECO:0000256" key="1">
    <source>
        <dbReference type="ARBA" id="ARBA00004184"/>
    </source>
</evidence>
<feature type="domain" description="PDZ" evidence="6">
    <location>
        <begin position="73"/>
        <end position="166"/>
    </location>
</feature>
<evidence type="ECO:0000256" key="2">
    <source>
        <dbReference type="ARBA" id="ARBA00004412"/>
    </source>
</evidence>
<gene>
    <name evidence="9" type="ORF">KQX54_002674</name>
</gene>
<dbReference type="InterPro" id="IPR036871">
    <property type="entry name" value="PX_dom_sf"/>
</dbReference>